<evidence type="ECO:0000313" key="2">
    <source>
        <dbReference type="Proteomes" id="UP000664032"/>
    </source>
</evidence>
<organism evidence="1 2">
    <name type="scientific">Psilocybe cubensis</name>
    <name type="common">Psychedelic mushroom</name>
    <name type="synonym">Stropharia cubensis</name>
    <dbReference type="NCBI Taxonomy" id="181762"/>
    <lineage>
        <taxon>Eukaryota</taxon>
        <taxon>Fungi</taxon>
        <taxon>Dikarya</taxon>
        <taxon>Basidiomycota</taxon>
        <taxon>Agaricomycotina</taxon>
        <taxon>Agaricomycetes</taxon>
        <taxon>Agaricomycetidae</taxon>
        <taxon>Agaricales</taxon>
        <taxon>Agaricineae</taxon>
        <taxon>Strophariaceae</taxon>
        <taxon>Psilocybe</taxon>
    </lineage>
</organism>
<dbReference type="EMBL" id="JAFIQS020000012">
    <property type="protein sequence ID" value="KAH9475141.1"/>
    <property type="molecule type" value="Genomic_DNA"/>
</dbReference>
<dbReference type="Proteomes" id="UP000664032">
    <property type="component" value="Unassembled WGS sequence"/>
</dbReference>
<accession>A0ACB8GI03</accession>
<reference evidence="1" key="1">
    <citation type="submission" date="2021-10" db="EMBL/GenBank/DDBJ databases">
        <title>Psilocybe cubensis genome.</title>
        <authorList>
            <person name="Mckernan K.J."/>
            <person name="Crawford S."/>
            <person name="Trippe A."/>
            <person name="Kane L.T."/>
            <person name="Mclaughlin S."/>
        </authorList>
    </citation>
    <scope>NUCLEOTIDE SEQUENCE</scope>
    <source>
        <strain evidence="1">MGC-MH-2018</strain>
    </source>
</reference>
<proteinExistence type="predicted"/>
<evidence type="ECO:0000313" key="1">
    <source>
        <dbReference type="EMBL" id="KAH9475141.1"/>
    </source>
</evidence>
<name>A0ACB8GI03_PSICU</name>
<comment type="caution">
    <text evidence="1">The sequence shown here is derived from an EMBL/GenBank/DDBJ whole genome shotgun (WGS) entry which is preliminary data.</text>
</comment>
<gene>
    <name evidence="1" type="ORF">JR316_0012252</name>
</gene>
<protein>
    <submittedName>
        <fullName evidence="1">Uncharacterized protein</fullName>
    </submittedName>
</protein>
<sequence>MWRACKTSSATLLVVVVVVVESGQRSRQGRKVDHVIITPISSHMASRKRQDRPIMLHVASGKNIDLVELASSLPLIHLPQWIYPMADVKEWDEIEAVVLRGMDEVLRERTYRDCLQCIHSEIAMEIDLENDSRSATNWGSTESPGTISATTPVLDGRIRKRKRAGEASQSNGSSHSSETYSIDERPRKKISTTPPELSRGYKVSDSSDTDMYYSETEDWKDYPSDDSSSSVD</sequence>
<keyword evidence="2" id="KW-1185">Reference proteome</keyword>